<keyword evidence="2" id="KW-0378">Hydrolase</keyword>
<protein>
    <submittedName>
        <fullName evidence="4">HAD-like protein</fullName>
    </submittedName>
</protein>
<dbReference type="Gene3D" id="3.40.50.1000">
    <property type="entry name" value="HAD superfamily/HAD-like"/>
    <property type="match status" value="1"/>
</dbReference>
<evidence type="ECO:0000256" key="1">
    <source>
        <dbReference type="ARBA" id="ARBA00022723"/>
    </source>
</evidence>
<proteinExistence type="predicted"/>
<sequence length="252" mass="28000">MEESLHNSLRHSAWFVFDLDDTLHEFRKAASAAVTATLQLIIDQAGENHSNLSVSVSVLKTEYSSILRQKTSAAFVDGKTSHQYRAERFAIVMLNFNIKWTEEQMQNIQACYKVTLTLHLELKRGALELLATLKRQGKKIAVITEGPQDAQERTIAALGLLPYIDHLATTNKLGIAKVDGLFGKVLEVLELRTEDIVVVGDSWERDAVPAREAGIFCVHYAEEENFAVGAEGEIGMARVKTMKELEGSVESL</sequence>
<dbReference type="InterPro" id="IPR023214">
    <property type="entry name" value="HAD_sf"/>
</dbReference>
<dbReference type="Pfam" id="PF00702">
    <property type="entry name" value="Hydrolase"/>
    <property type="match status" value="1"/>
</dbReference>
<dbReference type="Gene3D" id="1.10.150.240">
    <property type="entry name" value="Putative phosphatase, domain 2"/>
    <property type="match status" value="1"/>
</dbReference>
<dbReference type="InterPro" id="IPR036412">
    <property type="entry name" value="HAD-like_sf"/>
</dbReference>
<dbReference type="GO" id="GO:0046872">
    <property type="term" value="F:metal ion binding"/>
    <property type="evidence" value="ECO:0007669"/>
    <property type="project" value="UniProtKB-KW"/>
</dbReference>
<evidence type="ECO:0000256" key="3">
    <source>
        <dbReference type="ARBA" id="ARBA00022842"/>
    </source>
</evidence>
<keyword evidence="5" id="KW-1185">Reference proteome</keyword>
<dbReference type="AlphaFoldDB" id="A0A9P4GCS9"/>
<organism evidence="4 5">
    <name type="scientific">Cucurbitaria berberidis CBS 394.84</name>
    <dbReference type="NCBI Taxonomy" id="1168544"/>
    <lineage>
        <taxon>Eukaryota</taxon>
        <taxon>Fungi</taxon>
        <taxon>Dikarya</taxon>
        <taxon>Ascomycota</taxon>
        <taxon>Pezizomycotina</taxon>
        <taxon>Dothideomycetes</taxon>
        <taxon>Pleosporomycetidae</taxon>
        <taxon>Pleosporales</taxon>
        <taxon>Pleosporineae</taxon>
        <taxon>Cucurbitariaceae</taxon>
        <taxon>Cucurbitaria</taxon>
    </lineage>
</organism>
<dbReference type="InterPro" id="IPR051400">
    <property type="entry name" value="HAD-like_hydrolase"/>
</dbReference>
<name>A0A9P4GCS9_9PLEO</name>
<keyword evidence="3" id="KW-0460">Magnesium</keyword>
<dbReference type="GO" id="GO:0016791">
    <property type="term" value="F:phosphatase activity"/>
    <property type="evidence" value="ECO:0007669"/>
    <property type="project" value="TreeGrafter"/>
</dbReference>
<dbReference type="InterPro" id="IPR023198">
    <property type="entry name" value="PGP-like_dom2"/>
</dbReference>
<dbReference type="PANTHER" id="PTHR46470">
    <property type="entry name" value="N-ACYLNEURAMINATE-9-PHOSPHATASE"/>
    <property type="match status" value="1"/>
</dbReference>
<dbReference type="OrthoDB" id="1694274at2759"/>
<dbReference type="SFLD" id="SFLDS00003">
    <property type="entry name" value="Haloacid_Dehalogenase"/>
    <property type="match status" value="1"/>
</dbReference>
<evidence type="ECO:0000313" key="5">
    <source>
        <dbReference type="Proteomes" id="UP000800039"/>
    </source>
</evidence>
<dbReference type="EMBL" id="ML976617">
    <property type="protein sequence ID" value="KAF1842874.1"/>
    <property type="molecule type" value="Genomic_DNA"/>
</dbReference>
<gene>
    <name evidence="4" type="ORF">K460DRAFT_378159</name>
</gene>
<reference evidence="4" key="1">
    <citation type="submission" date="2020-01" db="EMBL/GenBank/DDBJ databases">
        <authorList>
            <consortium name="DOE Joint Genome Institute"/>
            <person name="Haridas S."/>
            <person name="Albert R."/>
            <person name="Binder M."/>
            <person name="Bloem J."/>
            <person name="Labutti K."/>
            <person name="Salamov A."/>
            <person name="Andreopoulos B."/>
            <person name="Baker S.E."/>
            <person name="Barry K."/>
            <person name="Bills G."/>
            <person name="Bluhm B.H."/>
            <person name="Cannon C."/>
            <person name="Castanera R."/>
            <person name="Culley D.E."/>
            <person name="Daum C."/>
            <person name="Ezra D."/>
            <person name="Gonzalez J.B."/>
            <person name="Henrissat B."/>
            <person name="Kuo A."/>
            <person name="Liang C."/>
            <person name="Lipzen A."/>
            <person name="Lutzoni F."/>
            <person name="Magnuson J."/>
            <person name="Mondo S."/>
            <person name="Nolan M."/>
            <person name="Ohm R."/>
            <person name="Pangilinan J."/>
            <person name="Park H.-J."/>
            <person name="Ramirez L."/>
            <person name="Alfaro M."/>
            <person name="Sun H."/>
            <person name="Tritt A."/>
            <person name="Yoshinaga Y."/>
            <person name="Zwiers L.-H."/>
            <person name="Turgeon B.G."/>
            <person name="Goodwin S.B."/>
            <person name="Spatafora J.W."/>
            <person name="Crous P.W."/>
            <person name="Grigoriev I.V."/>
        </authorList>
    </citation>
    <scope>NUCLEOTIDE SEQUENCE</scope>
    <source>
        <strain evidence="4">CBS 394.84</strain>
    </source>
</reference>
<dbReference type="RefSeq" id="XP_040785437.1">
    <property type="nucleotide sequence ID" value="XM_040935043.1"/>
</dbReference>
<dbReference type="GeneID" id="63852294"/>
<dbReference type="Proteomes" id="UP000800039">
    <property type="component" value="Unassembled WGS sequence"/>
</dbReference>
<dbReference type="SFLD" id="SFLDG01129">
    <property type="entry name" value="C1.5:_HAD__Beta-PGM__Phosphata"/>
    <property type="match status" value="1"/>
</dbReference>
<evidence type="ECO:0000313" key="4">
    <source>
        <dbReference type="EMBL" id="KAF1842874.1"/>
    </source>
</evidence>
<dbReference type="PANTHER" id="PTHR46470:SF2">
    <property type="entry name" value="GLYCERALDEHYDE 3-PHOSPHATE PHOSPHATASE"/>
    <property type="match status" value="1"/>
</dbReference>
<accession>A0A9P4GCS9</accession>
<keyword evidence="1" id="KW-0479">Metal-binding</keyword>
<evidence type="ECO:0000256" key="2">
    <source>
        <dbReference type="ARBA" id="ARBA00022801"/>
    </source>
</evidence>
<dbReference type="SUPFAM" id="SSF56784">
    <property type="entry name" value="HAD-like"/>
    <property type="match status" value="1"/>
</dbReference>
<comment type="caution">
    <text evidence="4">The sequence shown here is derived from an EMBL/GenBank/DDBJ whole genome shotgun (WGS) entry which is preliminary data.</text>
</comment>